<feature type="transmembrane region" description="Helical" evidence="1">
    <location>
        <begin position="206"/>
        <end position="226"/>
    </location>
</feature>
<keyword evidence="3" id="KW-1185">Reference proteome</keyword>
<proteinExistence type="predicted"/>
<dbReference type="EMBL" id="QHCR01000001">
    <property type="protein sequence ID" value="RHX82105.1"/>
    <property type="molecule type" value="Genomic_DNA"/>
</dbReference>
<keyword evidence="1" id="KW-0812">Transmembrane</keyword>
<feature type="transmembrane region" description="Helical" evidence="1">
    <location>
        <begin position="232"/>
        <end position="254"/>
    </location>
</feature>
<name>A0ABX9M7N9_9LEPT</name>
<accession>A0ABX9M7N9</accession>
<evidence type="ECO:0008006" key="4">
    <source>
        <dbReference type="Google" id="ProtNLM"/>
    </source>
</evidence>
<organism evidence="2 3">
    <name type="scientific">Leptospira yasudae</name>
    <dbReference type="NCBI Taxonomy" id="2202201"/>
    <lineage>
        <taxon>Bacteria</taxon>
        <taxon>Pseudomonadati</taxon>
        <taxon>Spirochaetota</taxon>
        <taxon>Spirochaetia</taxon>
        <taxon>Leptospirales</taxon>
        <taxon>Leptospiraceae</taxon>
        <taxon>Leptospira</taxon>
    </lineage>
</organism>
<keyword evidence="1" id="KW-1133">Transmembrane helix</keyword>
<feature type="transmembrane region" description="Helical" evidence="1">
    <location>
        <begin position="29"/>
        <end position="46"/>
    </location>
</feature>
<protein>
    <recommendedName>
        <fullName evidence="4">DUF2207 domain-containing protein</fullName>
    </recommendedName>
</protein>
<reference evidence="3" key="1">
    <citation type="submission" date="2018-05" db="EMBL/GenBank/DDBJ databases">
        <title>Leptospira yasudae sp. nov. and Leptospira stimsonii sp. nov., two pathogenic species of the genus Leptospira isolated from environmental sources.</title>
        <authorList>
            <person name="Casanovas-Massana A."/>
            <person name="Hamond C."/>
            <person name="Santos L.A."/>
            <person name="Hacker K.P."/>
            <person name="Balassiano I."/>
            <person name="Medeiros M.A."/>
            <person name="Reis M.G."/>
            <person name="Ko A.I."/>
            <person name="Wunder E.A."/>
        </authorList>
    </citation>
    <scope>NUCLEOTIDE SEQUENCE [LARGE SCALE GENOMIC DNA]</scope>
    <source>
        <strain evidence="3">B21</strain>
    </source>
</reference>
<dbReference type="Proteomes" id="UP000285569">
    <property type="component" value="Unassembled WGS sequence"/>
</dbReference>
<keyword evidence="1" id="KW-0472">Membrane</keyword>
<evidence type="ECO:0000313" key="2">
    <source>
        <dbReference type="EMBL" id="RHX82105.1"/>
    </source>
</evidence>
<reference evidence="2 3" key="2">
    <citation type="journal article" date="2020" name="Int. J. Syst. Evol. Microbiol.">
        <title>Leptospira yasudae sp. nov. and Leptospira stimsonii sp. nov., two new species of the pathogenic group isolated from environmental sources.</title>
        <authorList>
            <person name="Casanovas-Massana A."/>
            <person name="Hamond C."/>
            <person name="Santos L.A."/>
            <person name="de Oliveira D."/>
            <person name="Hacker K.P."/>
            <person name="Balassiano I."/>
            <person name="Costa F."/>
            <person name="Medeiros M.A."/>
            <person name="Reis M.G."/>
            <person name="Ko A.I."/>
            <person name="Wunder E.A."/>
        </authorList>
    </citation>
    <scope>NUCLEOTIDE SEQUENCE [LARGE SCALE GENOMIC DNA]</scope>
    <source>
        <strain evidence="2 3">B21</strain>
    </source>
</reference>
<evidence type="ECO:0000313" key="3">
    <source>
        <dbReference type="Proteomes" id="UP000285569"/>
    </source>
</evidence>
<comment type="caution">
    <text evidence="2">The sequence shown here is derived from an EMBL/GenBank/DDBJ whole genome shotgun (WGS) entry which is preliminary data.</text>
</comment>
<sequence length="388" mass="44476">MLFLLVFVFFFSIGALGYAALQFEKGEYATPSFIVFFCFSFSYLLFSSIRTYRKTKDSILSEEIDVSKGTYSISETDRTTVTIDLGEFISYKIKKRVESAQGTSSSSGSGRRKYWDLFLLKSDGAYYLLETYSLIEELKKDLILFRSLFPLPISDDSEQNLKTSEGSRFPTRFETQKPDSKFLKLITKENGTGIELVKRRTSREKFTIFLVIGIFYGGWGAVFFPINSDPIFLFFMIPFSVLFLGIFTLALVFVMTRSLELIVNSSGLRIRYGTTLPILSHFLYLERVFPKHVVRHVRANRLPGDQSVLTVSLKDTEKNSQEKLSFLFNLQTIPLSAYVLPGDKELLGVWHLMPWLPDSPGFADLFAAELAIQERMQWDEEKIGFENL</sequence>
<gene>
    <name evidence="2" type="ORF">DLM77_01155</name>
</gene>
<evidence type="ECO:0000256" key="1">
    <source>
        <dbReference type="SAM" id="Phobius"/>
    </source>
</evidence>